<dbReference type="WBParaSite" id="HDID_0000690201-mRNA-1">
    <property type="protein sequence ID" value="HDID_0000690201-mRNA-1"/>
    <property type="gene ID" value="HDID_0000690201"/>
</dbReference>
<dbReference type="SUPFAM" id="SSF52540">
    <property type="entry name" value="P-loop containing nucleoside triphosphate hydrolases"/>
    <property type="match status" value="1"/>
</dbReference>
<comment type="similarity">
    <text evidence="7">Belongs to the TRAFAC class myosin-kinesin ATPase superfamily. Kinesin family.</text>
</comment>
<reference evidence="9 10" key="2">
    <citation type="submission" date="2018-11" db="EMBL/GenBank/DDBJ databases">
        <authorList>
            <consortium name="Pathogen Informatics"/>
        </authorList>
    </citation>
    <scope>NUCLEOTIDE SEQUENCE [LARGE SCALE GENOMIC DNA]</scope>
</reference>
<dbReference type="InterPro" id="IPR027640">
    <property type="entry name" value="Kinesin-like_fam"/>
</dbReference>
<evidence type="ECO:0000256" key="1">
    <source>
        <dbReference type="ARBA" id="ARBA00004245"/>
    </source>
</evidence>
<dbReference type="PROSITE" id="PS50067">
    <property type="entry name" value="KINESIN_MOTOR_2"/>
    <property type="match status" value="1"/>
</dbReference>
<dbReference type="GO" id="GO:0051231">
    <property type="term" value="P:spindle elongation"/>
    <property type="evidence" value="ECO:0007669"/>
    <property type="project" value="TreeGrafter"/>
</dbReference>
<organism evidence="11">
    <name type="scientific">Hymenolepis diminuta</name>
    <name type="common">Rat tapeworm</name>
    <dbReference type="NCBI Taxonomy" id="6216"/>
    <lineage>
        <taxon>Eukaryota</taxon>
        <taxon>Metazoa</taxon>
        <taxon>Spiralia</taxon>
        <taxon>Lophotrochozoa</taxon>
        <taxon>Platyhelminthes</taxon>
        <taxon>Cestoda</taxon>
        <taxon>Eucestoda</taxon>
        <taxon>Cyclophyllidea</taxon>
        <taxon>Hymenolepididae</taxon>
        <taxon>Hymenolepis</taxon>
    </lineage>
</organism>
<evidence type="ECO:0000256" key="3">
    <source>
        <dbReference type="ARBA" id="ARBA00022741"/>
    </source>
</evidence>
<reference evidence="11" key="1">
    <citation type="submission" date="2016-04" db="UniProtKB">
        <authorList>
            <consortium name="WormBaseParasite"/>
        </authorList>
    </citation>
    <scope>IDENTIFICATION</scope>
</reference>
<dbReference type="GO" id="GO:0005875">
    <property type="term" value="C:microtubule associated complex"/>
    <property type="evidence" value="ECO:0007669"/>
    <property type="project" value="TreeGrafter"/>
</dbReference>
<dbReference type="Proteomes" id="UP000274504">
    <property type="component" value="Unassembled WGS sequence"/>
</dbReference>
<dbReference type="PANTHER" id="PTHR47969">
    <property type="entry name" value="CHROMOSOME-ASSOCIATED KINESIN KIF4A-RELATED"/>
    <property type="match status" value="1"/>
</dbReference>
<proteinExistence type="inferred from homology"/>
<dbReference type="Gene3D" id="3.40.850.10">
    <property type="entry name" value="Kinesin motor domain"/>
    <property type="match status" value="1"/>
</dbReference>
<comment type="subcellular location">
    <subcellularLocation>
        <location evidence="1">Cytoplasm</location>
        <location evidence="1">Cytoskeleton</location>
    </subcellularLocation>
</comment>
<dbReference type="SMART" id="SM00129">
    <property type="entry name" value="KISc"/>
    <property type="match status" value="1"/>
</dbReference>
<name>A0A158QE56_HYMDI</name>
<evidence type="ECO:0000259" key="8">
    <source>
        <dbReference type="PROSITE" id="PS50067"/>
    </source>
</evidence>
<dbReference type="AlphaFoldDB" id="A0A158QE56"/>
<protein>
    <submittedName>
        <fullName evidence="11">Kinesin motor domain-containing protein</fullName>
    </submittedName>
</protein>
<evidence type="ECO:0000256" key="4">
    <source>
        <dbReference type="ARBA" id="ARBA00022840"/>
    </source>
</evidence>
<comment type="caution">
    <text evidence="7">Lacks conserved residue(s) required for the propagation of feature annotation.</text>
</comment>
<evidence type="ECO:0000313" key="9">
    <source>
        <dbReference type="EMBL" id="VDL59218.1"/>
    </source>
</evidence>
<dbReference type="GO" id="GO:0007018">
    <property type="term" value="P:microtubule-based movement"/>
    <property type="evidence" value="ECO:0007669"/>
    <property type="project" value="InterPro"/>
</dbReference>
<dbReference type="InterPro" id="IPR027417">
    <property type="entry name" value="P-loop_NTPase"/>
</dbReference>
<dbReference type="PRINTS" id="PR00380">
    <property type="entry name" value="KINESINHEAVY"/>
</dbReference>
<evidence type="ECO:0000313" key="11">
    <source>
        <dbReference type="WBParaSite" id="HDID_0000690201-mRNA-1"/>
    </source>
</evidence>
<accession>A0A158QE56</accession>
<dbReference type="STRING" id="6216.A0A158QE56"/>
<evidence type="ECO:0000256" key="7">
    <source>
        <dbReference type="PROSITE-ProRule" id="PRU00283"/>
    </source>
</evidence>
<keyword evidence="2" id="KW-0963">Cytoplasm</keyword>
<keyword evidence="4" id="KW-0067">ATP-binding</keyword>
<dbReference type="PANTHER" id="PTHR47969:SF15">
    <property type="entry name" value="CHROMOSOME-ASSOCIATED KINESIN KIF4A-RELATED"/>
    <property type="match status" value="1"/>
</dbReference>
<evidence type="ECO:0000256" key="2">
    <source>
        <dbReference type="ARBA" id="ARBA00022490"/>
    </source>
</evidence>
<evidence type="ECO:0000313" key="10">
    <source>
        <dbReference type="Proteomes" id="UP000274504"/>
    </source>
</evidence>
<feature type="domain" description="Kinesin motor" evidence="8">
    <location>
        <begin position="1"/>
        <end position="235"/>
    </location>
</feature>
<dbReference type="EMBL" id="UYSG01010886">
    <property type="protein sequence ID" value="VDL59218.1"/>
    <property type="molecule type" value="Genomic_DNA"/>
</dbReference>
<evidence type="ECO:0000256" key="6">
    <source>
        <dbReference type="ARBA" id="ARBA00023212"/>
    </source>
</evidence>
<keyword evidence="3" id="KW-0547">Nucleotide-binding</keyword>
<sequence length="263" mass="29605">MDGDRSVPEWRGIIPNSFAHIFENIAKADHKFAFLVHVSYLEVYNEEVRDLLTEDKKTKLEYRERPDHGVYVDDLTDIIVHSPEEMEEILNLGSRNRSTASTNTNDHSSRSHAIFSIMVECLEFLGDGTVENRVVSQGKLHLGSERQAKTRTEGQPLRESSKINLSLSTLGNVIFALANGKSTHMPYRNSILTRLLQDSLGGNSKTVMVTNISPADYNYEESLNTLCYASRAKLIKNMSKTNEDPKDALIHGFQDAGFGKLWT</sequence>
<dbReference type="GO" id="GO:0005524">
    <property type="term" value="F:ATP binding"/>
    <property type="evidence" value="ECO:0007669"/>
    <property type="project" value="UniProtKB-KW"/>
</dbReference>
<evidence type="ECO:0000256" key="5">
    <source>
        <dbReference type="ARBA" id="ARBA00023054"/>
    </source>
</evidence>
<dbReference type="GO" id="GO:0003777">
    <property type="term" value="F:microtubule motor activity"/>
    <property type="evidence" value="ECO:0007669"/>
    <property type="project" value="InterPro"/>
</dbReference>
<dbReference type="GO" id="GO:0007052">
    <property type="term" value="P:mitotic spindle organization"/>
    <property type="evidence" value="ECO:0007669"/>
    <property type="project" value="TreeGrafter"/>
</dbReference>
<keyword evidence="5" id="KW-0175">Coiled coil</keyword>
<dbReference type="GO" id="GO:0008017">
    <property type="term" value="F:microtubule binding"/>
    <property type="evidence" value="ECO:0007669"/>
    <property type="project" value="InterPro"/>
</dbReference>
<dbReference type="Pfam" id="PF00225">
    <property type="entry name" value="Kinesin"/>
    <property type="match status" value="1"/>
</dbReference>
<dbReference type="InterPro" id="IPR001752">
    <property type="entry name" value="Kinesin_motor_dom"/>
</dbReference>
<dbReference type="InterPro" id="IPR036961">
    <property type="entry name" value="Kinesin_motor_dom_sf"/>
</dbReference>
<keyword evidence="6" id="KW-0206">Cytoskeleton</keyword>
<gene>
    <name evidence="9" type="ORF">HDID_LOCUS6900</name>
</gene>
<dbReference type="OrthoDB" id="3176171at2759"/>